<feature type="chain" id="PRO_5046540776" evidence="1">
    <location>
        <begin position="21"/>
        <end position="299"/>
    </location>
</feature>
<dbReference type="RefSeq" id="WP_182961186.1">
    <property type="nucleotide sequence ID" value="NZ_WNXC01000009.1"/>
</dbReference>
<keyword evidence="1" id="KW-0732">Signal</keyword>
<evidence type="ECO:0000256" key="1">
    <source>
        <dbReference type="SAM" id="SignalP"/>
    </source>
</evidence>
<keyword evidence="3" id="KW-1185">Reference proteome</keyword>
<evidence type="ECO:0000313" key="2">
    <source>
        <dbReference type="EMBL" id="MBB2151392.1"/>
    </source>
</evidence>
<protein>
    <submittedName>
        <fullName evidence="2">Uncharacterized protein</fullName>
    </submittedName>
</protein>
<feature type="signal peptide" evidence="1">
    <location>
        <begin position="1"/>
        <end position="20"/>
    </location>
</feature>
<sequence length="299" mass="34181">MKRTLLNILLLVFSSSLAFAQNIKVSAIGYSFSIPEGDALVEKKQYEFLVEQLKKNFKNRLSFSNQSPFYIVPKINILSNMTAGDMGDVKVMKVQVQLMVENPDLQVTFNTFSKTTIATATNAEAAILKAIQELKPNDKKLNEFLVSTEQLIHNFYQENCPKILKSAKLNIDRKEFSKAFALLRYVPEELGCYHEVEGLITSIYQQHKNEYCGKQLLKAKLEESKEGYDKALAYLRFVDPAANCYPEVSALLQQIGTKVNMETIRQFEKEKNIFDKKTEMEKMKILVANTDDISLHIHN</sequence>
<dbReference type="Proteomes" id="UP000636110">
    <property type="component" value="Unassembled WGS sequence"/>
</dbReference>
<proteinExistence type="predicted"/>
<organism evidence="2 3">
    <name type="scientific">Pedobacter gandavensis</name>
    <dbReference type="NCBI Taxonomy" id="2679963"/>
    <lineage>
        <taxon>Bacteria</taxon>
        <taxon>Pseudomonadati</taxon>
        <taxon>Bacteroidota</taxon>
        <taxon>Sphingobacteriia</taxon>
        <taxon>Sphingobacteriales</taxon>
        <taxon>Sphingobacteriaceae</taxon>
        <taxon>Pedobacter</taxon>
    </lineage>
</organism>
<accession>A0ABR6F2E9</accession>
<dbReference type="EMBL" id="WNXC01000009">
    <property type="protein sequence ID" value="MBB2151392.1"/>
    <property type="molecule type" value="Genomic_DNA"/>
</dbReference>
<evidence type="ECO:0000313" key="3">
    <source>
        <dbReference type="Proteomes" id="UP000636110"/>
    </source>
</evidence>
<gene>
    <name evidence="2" type="ORF">GM920_21000</name>
</gene>
<name>A0ABR6F2E9_9SPHI</name>
<reference evidence="2 3" key="1">
    <citation type="submission" date="2019-11" db="EMBL/GenBank/DDBJ databases">
        <title>Description of Pedobacter sp. LMG 31462T.</title>
        <authorList>
            <person name="Carlier A."/>
            <person name="Qi S."/>
            <person name="Vandamme P."/>
        </authorList>
    </citation>
    <scope>NUCLEOTIDE SEQUENCE [LARGE SCALE GENOMIC DNA]</scope>
    <source>
        <strain evidence="2 3">LMG 31462</strain>
    </source>
</reference>
<comment type="caution">
    <text evidence="2">The sequence shown here is derived from an EMBL/GenBank/DDBJ whole genome shotgun (WGS) entry which is preliminary data.</text>
</comment>